<dbReference type="GeneID" id="99634200"/>
<evidence type="ECO:0000313" key="8">
    <source>
        <dbReference type="Proteomes" id="UP000054844"/>
    </source>
</evidence>
<evidence type="ECO:0000256" key="1">
    <source>
        <dbReference type="ARBA" id="ARBA00010333"/>
    </source>
</evidence>
<evidence type="ECO:0000313" key="9">
    <source>
        <dbReference type="Proteomes" id="UP000254919"/>
    </source>
</evidence>
<dbReference type="EMBL" id="LLWF02000126">
    <property type="protein sequence ID" value="ONH81387.1"/>
    <property type="molecule type" value="Genomic_DNA"/>
</dbReference>
<dbReference type="GO" id="GO:0006865">
    <property type="term" value="P:amino acid transport"/>
    <property type="evidence" value="ECO:0007669"/>
    <property type="project" value="TreeGrafter"/>
</dbReference>
<evidence type="ECO:0000313" key="6">
    <source>
        <dbReference type="EMBL" id="ONH81387.1"/>
    </source>
</evidence>
<evidence type="ECO:0000313" key="7">
    <source>
        <dbReference type="EMBL" id="SUE41477.1"/>
    </source>
</evidence>
<dbReference type="PANTHER" id="PTHR30085">
    <property type="entry name" value="AMINO ACID ABC TRANSPORTER PERMEASE"/>
    <property type="match status" value="1"/>
</dbReference>
<dbReference type="PANTHER" id="PTHR30085:SF7">
    <property type="entry name" value="AMINO-ACID ABC TRANSPORTER-BINDING PROTEIN YHDW-RELATED"/>
    <property type="match status" value="1"/>
</dbReference>
<keyword evidence="2" id="KW-0813">Transport</keyword>
<dbReference type="SUPFAM" id="SSF53850">
    <property type="entry name" value="Periplasmic binding protein-like II"/>
    <property type="match status" value="1"/>
</dbReference>
<dbReference type="Proteomes" id="UP000054844">
    <property type="component" value="Unassembled WGS sequence"/>
</dbReference>
<dbReference type="CDD" id="cd13692">
    <property type="entry name" value="PBP2_BztA"/>
    <property type="match status" value="1"/>
</dbReference>
<organism evidence="6 8">
    <name type="scientific">Roseomonas mucosa</name>
    <dbReference type="NCBI Taxonomy" id="207340"/>
    <lineage>
        <taxon>Bacteria</taxon>
        <taxon>Pseudomonadati</taxon>
        <taxon>Pseudomonadota</taxon>
        <taxon>Alphaproteobacteria</taxon>
        <taxon>Acetobacterales</taxon>
        <taxon>Roseomonadaceae</taxon>
        <taxon>Roseomonas</taxon>
    </lineage>
</organism>
<keyword evidence="8" id="KW-1185">Reference proteome</keyword>
<dbReference type="Gene3D" id="3.40.190.10">
    <property type="entry name" value="Periplasmic binding protein-like II"/>
    <property type="match status" value="2"/>
</dbReference>
<evidence type="ECO:0000256" key="2">
    <source>
        <dbReference type="ARBA" id="ARBA00022448"/>
    </source>
</evidence>
<dbReference type="InterPro" id="IPR051455">
    <property type="entry name" value="Bact_solute-bind_prot3"/>
</dbReference>
<dbReference type="InterPro" id="IPR001638">
    <property type="entry name" value="Solute-binding_3/MltF_N"/>
</dbReference>
<dbReference type="EMBL" id="UGVN01000001">
    <property type="protein sequence ID" value="SUE41477.1"/>
    <property type="molecule type" value="Genomic_DNA"/>
</dbReference>
<evidence type="ECO:0000259" key="5">
    <source>
        <dbReference type="SMART" id="SM00062"/>
    </source>
</evidence>
<dbReference type="Proteomes" id="UP000254919">
    <property type="component" value="Unassembled WGS sequence"/>
</dbReference>
<reference evidence="7 9" key="2">
    <citation type="submission" date="2018-06" db="EMBL/GenBank/DDBJ databases">
        <authorList>
            <consortium name="Pathogen Informatics"/>
            <person name="Doyle S."/>
        </authorList>
    </citation>
    <scope>NUCLEOTIDE SEQUENCE [LARGE SCALE GENOMIC DNA]</scope>
    <source>
        <strain evidence="7 9">NCTC13291</strain>
    </source>
</reference>
<dbReference type="AlphaFoldDB" id="A0A1S8D0L2"/>
<dbReference type="RefSeq" id="WP_019460624.1">
    <property type="nucleotide sequence ID" value="NZ_AP031462.1"/>
</dbReference>
<evidence type="ECO:0000256" key="3">
    <source>
        <dbReference type="ARBA" id="ARBA00022729"/>
    </source>
</evidence>
<feature type="signal peptide" evidence="4">
    <location>
        <begin position="1"/>
        <end position="26"/>
    </location>
</feature>
<sequence>MRMTSVAAAALAVAISAFPAAHQASAQPAADTMGAIKERGYLLCGVAGNNVGFSLPDSQGVMKGIDSDTCRAVATAILGDANKVRFVNTTATNRFTALQSGEVDMLVRSTTWTLGREAALGLEFAAVNFYDGTGFAVKTASGVKSVKELDGASVCVQPGSTTELNLTDYFRSNNMKFTPVVIESIEEIRSAFISGRCDAFTTDASSLASFRFSQGANAGEYTILPEIISKEPLGSMVRKGDWKFFDIVKWTHYAQLTAEELGMNSKNVESFVDNNNPEVQRFMGKSGDLGKMLGVPADWAVQVVKQVGNYAEVWDRNITPMGVQRGLNNLWNKGGLQYPPPMR</sequence>
<feature type="chain" id="PRO_5044062692" evidence="4">
    <location>
        <begin position="27"/>
        <end position="343"/>
    </location>
</feature>
<keyword evidence="3 4" id="KW-0732">Signal</keyword>
<comment type="similarity">
    <text evidence="1">Belongs to the bacterial solute-binding protein 3 family.</text>
</comment>
<protein>
    <submittedName>
        <fullName evidence="6">Amino acid ABC transporter substrate-binding protein</fullName>
    </submittedName>
    <submittedName>
        <fullName evidence="7">PEB1</fullName>
    </submittedName>
</protein>
<feature type="domain" description="Solute-binding protein family 3/N-terminal" evidence="5">
    <location>
        <begin position="41"/>
        <end position="264"/>
    </location>
</feature>
<dbReference type="Pfam" id="PF00497">
    <property type="entry name" value="SBP_bac_3"/>
    <property type="match status" value="1"/>
</dbReference>
<name>A0A1S8D0L2_9PROT</name>
<reference evidence="6 8" key="1">
    <citation type="submission" date="2016-12" db="EMBL/GenBank/DDBJ databases">
        <title>Draft genome sequence of Roseomonas mucosa strain AU37, isolated from a peripheral intravenous catheter.</title>
        <authorList>
            <person name="Choudhury M.A."/>
            <person name="Sidjabat H.E."/>
            <person name="Wailan A.M."/>
            <person name="Zhang L."/>
            <person name="Marsh N.M."/>
            <person name="Rickard C.M."/>
            <person name="Davies M."/>
            <person name="Mcmillan D.J."/>
        </authorList>
    </citation>
    <scope>NUCLEOTIDE SEQUENCE [LARGE SCALE GENOMIC DNA]</scope>
    <source>
        <strain evidence="6 8">SAVE376</strain>
    </source>
</reference>
<gene>
    <name evidence="7" type="primary">peb1A_4</name>
    <name evidence="6" type="ORF">APZ41_020105</name>
    <name evidence="7" type="ORF">NCTC13291_03066</name>
</gene>
<accession>A0A1S8D0L2</accession>
<proteinExistence type="inferred from homology"/>
<dbReference type="SMART" id="SM00062">
    <property type="entry name" value="PBPb"/>
    <property type="match status" value="1"/>
</dbReference>
<evidence type="ECO:0000256" key="4">
    <source>
        <dbReference type="SAM" id="SignalP"/>
    </source>
</evidence>
<dbReference type="STRING" id="207340.APZ41_020105"/>